<protein>
    <submittedName>
        <fullName evidence="1">Uncharacterized protein</fullName>
    </submittedName>
</protein>
<dbReference type="RefSeq" id="WP_146941722.1">
    <property type="nucleotide sequence ID" value="NZ_BJYJ01000013.1"/>
</dbReference>
<organism evidence="1 2">
    <name type="scientific">Chryseobacterium hagamense</name>
    <dbReference type="NCBI Taxonomy" id="395935"/>
    <lineage>
        <taxon>Bacteria</taxon>
        <taxon>Pseudomonadati</taxon>
        <taxon>Bacteroidota</taxon>
        <taxon>Flavobacteriia</taxon>
        <taxon>Flavobacteriales</taxon>
        <taxon>Weeksellaceae</taxon>
        <taxon>Chryseobacterium group</taxon>
        <taxon>Chryseobacterium</taxon>
    </lineage>
</organism>
<dbReference type="Proteomes" id="UP000321863">
    <property type="component" value="Unassembled WGS sequence"/>
</dbReference>
<keyword evidence="2" id="KW-1185">Reference proteome</keyword>
<sequence length="66" mass="7735">MKIVLRIPNEIVIINKINKQDNKTIEYFFFNINEKKESVDTAAMENVVIENKISSTLLKEFVIHLL</sequence>
<name>A0A511YNB0_9FLAO</name>
<gene>
    <name evidence="1" type="ORF">CHA01nite_24280</name>
</gene>
<dbReference type="AlphaFoldDB" id="A0A511YNB0"/>
<evidence type="ECO:0000313" key="2">
    <source>
        <dbReference type="Proteomes" id="UP000321863"/>
    </source>
</evidence>
<comment type="caution">
    <text evidence="1">The sequence shown here is derived from an EMBL/GenBank/DDBJ whole genome shotgun (WGS) entry which is preliminary data.</text>
</comment>
<evidence type="ECO:0000313" key="1">
    <source>
        <dbReference type="EMBL" id="GEN76688.1"/>
    </source>
</evidence>
<reference evidence="1 2" key="1">
    <citation type="submission" date="2019-07" db="EMBL/GenBank/DDBJ databases">
        <title>Whole genome shotgun sequence of Chryseobacterium hagamense NBRC 105253.</title>
        <authorList>
            <person name="Hosoyama A."/>
            <person name="Uohara A."/>
            <person name="Ohji S."/>
            <person name="Ichikawa N."/>
        </authorList>
    </citation>
    <scope>NUCLEOTIDE SEQUENCE [LARGE SCALE GENOMIC DNA]</scope>
    <source>
        <strain evidence="1 2">NBRC 105253</strain>
    </source>
</reference>
<proteinExistence type="predicted"/>
<dbReference type="EMBL" id="BJYJ01000013">
    <property type="protein sequence ID" value="GEN76688.1"/>
    <property type="molecule type" value="Genomic_DNA"/>
</dbReference>
<accession>A0A511YNB0</accession>